<dbReference type="STRING" id="234267.Acid_6414"/>
<dbReference type="InParanoid" id="Q01SN1"/>
<evidence type="ECO:0000259" key="1">
    <source>
        <dbReference type="Pfam" id="PF01636"/>
    </source>
</evidence>
<dbReference type="Gene3D" id="3.90.1200.10">
    <property type="match status" value="1"/>
</dbReference>
<dbReference type="AlphaFoldDB" id="Q01SN1"/>
<name>Q01SN1_SOLUE</name>
<dbReference type="InterPro" id="IPR051678">
    <property type="entry name" value="AGP_Transferase"/>
</dbReference>
<dbReference type="OrthoDB" id="3806873at2"/>
<dbReference type="InterPro" id="IPR002575">
    <property type="entry name" value="Aminoglycoside_PTrfase"/>
</dbReference>
<organism evidence="2">
    <name type="scientific">Solibacter usitatus (strain Ellin6076)</name>
    <dbReference type="NCBI Taxonomy" id="234267"/>
    <lineage>
        <taxon>Bacteria</taxon>
        <taxon>Pseudomonadati</taxon>
        <taxon>Acidobacteriota</taxon>
        <taxon>Terriglobia</taxon>
        <taxon>Bryobacterales</taxon>
        <taxon>Solibacteraceae</taxon>
        <taxon>Candidatus Solibacter</taxon>
    </lineage>
</organism>
<dbReference type="SUPFAM" id="SSF56112">
    <property type="entry name" value="Protein kinase-like (PK-like)"/>
    <property type="match status" value="1"/>
</dbReference>
<dbReference type="HOGENOM" id="CLU_753814_0_0_0"/>
<sequence length="329" mass="37373">MFLTEANVLDYLTGRGFAGPEFVVRGEWTVRNLSRRNRNFRVTRGGREFLVKQAGTWDLPGRASIEREADLCRRAATDPCFGALRPLVPDVYSYDPDHSILIFEFLPDEASLSDVPERLDARTARLAGELMADYHRQMQSAALAEHFPGSLPGYFSMHRWDSERLVTRSQGQRELVRLVKRHAAFAPALESAAAEWRPGALIHGDWKLENCLISNDGARMHVVDWELAGWGDARWDVATLLQSWWKRWVRDPAEYRLEAMRPELRALLNPSEDEVAAILRFAAVRMLQSAWESLQDIPAIHGEAVRMAQVSLNILTNPEWAGEAVFGHD</sequence>
<proteinExistence type="predicted"/>
<keyword evidence="2" id="KW-0808">Transferase</keyword>
<gene>
    <name evidence="2" type="ordered locus">Acid_6414</name>
</gene>
<dbReference type="EMBL" id="CP000473">
    <property type="protein sequence ID" value="ABJ87339.1"/>
    <property type="molecule type" value="Genomic_DNA"/>
</dbReference>
<dbReference type="PANTHER" id="PTHR21310">
    <property type="entry name" value="AMINOGLYCOSIDE PHOSPHOTRANSFERASE-RELATED-RELATED"/>
    <property type="match status" value="1"/>
</dbReference>
<dbReference type="eggNOG" id="COG2334">
    <property type="taxonomic scope" value="Bacteria"/>
</dbReference>
<accession>Q01SN1</accession>
<dbReference type="GO" id="GO:0016740">
    <property type="term" value="F:transferase activity"/>
    <property type="evidence" value="ECO:0007669"/>
    <property type="project" value="UniProtKB-KW"/>
</dbReference>
<protein>
    <submittedName>
        <fullName evidence="2">Aminoglycoside phosphotransferase</fullName>
    </submittedName>
</protein>
<feature type="domain" description="Aminoglycoside phosphotransferase" evidence="1">
    <location>
        <begin position="35"/>
        <end position="258"/>
    </location>
</feature>
<dbReference type="InterPro" id="IPR011009">
    <property type="entry name" value="Kinase-like_dom_sf"/>
</dbReference>
<reference evidence="2" key="1">
    <citation type="submission" date="2006-10" db="EMBL/GenBank/DDBJ databases">
        <title>Complete sequence of Solibacter usitatus Ellin6076.</title>
        <authorList>
            <consortium name="US DOE Joint Genome Institute"/>
            <person name="Copeland A."/>
            <person name="Lucas S."/>
            <person name="Lapidus A."/>
            <person name="Barry K."/>
            <person name="Detter J.C."/>
            <person name="Glavina del Rio T."/>
            <person name="Hammon N."/>
            <person name="Israni S."/>
            <person name="Dalin E."/>
            <person name="Tice H."/>
            <person name="Pitluck S."/>
            <person name="Thompson L.S."/>
            <person name="Brettin T."/>
            <person name="Bruce D."/>
            <person name="Han C."/>
            <person name="Tapia R."/>
            <person name="Gilna P."/>
            <person name="Schmutz J."/>
            <person name="Larimer F."/>
            <person name="Land M."/>
            <person name="Hauser L."/>
            <person name="Kyrpides N."/>
            <person name="Mikhailova N."/>
            <person name="Janssen P.H."/>
            <person name="Kuske C.R."/>
            <person name="Richardson P."/>
        </authorList>
    </citation>
    <scope>NUCLEOTIDE SEQUENCE</scope>
    <source>
        <strain evidence="2">Ellin6076</strain>
    </source>
</reference>
<dbReference type="KEGG" id="sus:Acid_6414"/>
<evidence type="ECO:0000313" key="2">
    <source>
        <dbReference type="EMBL" id="ABJ87339.1"/>
    </source>
</evidence>
<dbReference type="Pfam" id="PF01636">
    <property type="entry name" value="APH"/>
    <property type="match status" value="1"/>
</dbReference>